<evidence type="ECO:0000256" key="5">
    <source>
        <dbReference type="ARBA" id="ARBA00022729"/>
    </source>
</evidence>
<dbReference type="GO" id="GO:0044718">
    <property type="term" value="P:siderophore transmembrane transport"/>
    <property type="evidence" value="ECO:0007669"/>
    <property type="project" value="TreeGrafter"/>
</dbReference>
<dbReference type="PANTHER" id="PTHR30069">
    <property type="entry name" value="TONB-DEPENDENT OUTER MEMBRANE RECEPTOR"/>
    <property type="match status" value="1"/>
</dbReference>
<proteinExistence type="inferred from homology"/>
<dbReference type="OrthoDB" id="9768177at2"/>
<evidence type="ECO:0000313" key="12">
    <source>
        <dbReference type="EMBL" id="TDQ79340.1"/>
    </source>
</evidence>
<dbReference type="NCBIfam" id="TIGR04056">
    <property type="entry name" value="OMP_RagA_SusC"/>
    <property type="match status" value="1"/>
</dbReference>
<gene>
    <name evidence="12" type="ORF">CLV99_0776</name>
</gene>
<dbReference type="GO" id="GO:0009279">
    <property type="term" value="C:cell outer membrane"/>
    <property type="evidence" value="ECO:0007669"/>
    <property type="project" value="UniProtKB-SubCell"/>
</dbReference>
<dbReference type="SUPFAM" id="SSF49464">
    <property type="entry name" value="Carboxypeptidase regulatory domain-like"/>
    <property type="match status" value="1"/>
</dbReference>
<evidence type="ECO:0000256" key="2">
    <source>
        <dbReference type="ARBA" id="ARBA00022448"/>
    </source>
</evidence>
<accession>A0A4R6WGP7</accession>
<keyword evidence="5 9" id="KW-0732">Signal</keyword>
<evidence type="ECO:0000313" key="13">
    <source>
        <dbReference type="Proteomes" id="UP000295292"/>
    </source>
</evidence>
<dbReference type="Gene3D" id="2.60.40.1120">
    <property type="entry name" value="Carboxypeptidase-like, regulatory domain"/>
    <property type="match status" value="1"/>
</dbReference>
<evidence type="ECO:0000256" key="7">
    <source>
        <dbReference type="ARBA" id="ARBA00023237"/>
    </source>
</evidence>
<dbReference type="InterPro" id="IPR011662">
    <property type="entry name" value="Secretin/TonB_short_N"/>
</dbReference>
<dbReference type="InterPro" id="IPR012910">
    <property type="entry name" value="Plug_dom"/>
</dbReference>
<dbReference type="SUPFAM" id="SSF56935">
    <property type="entry name" value="Porins"/>
    <property type="match status" value="1"/>
</dbReference>
<dbReference type="PANTHER" id="PTHR30069:SF29">
    <property type="entry name" value="HEMOGLOBIN AND HEMOGLOBIN-HAPTOGLOBIN-BINDING PROTEIN 1-RELATED"/>
    <property type="match status" value="1"/>
</dbReference>
<feature type="chain" id="PRO_5020960970" evidence="9">
    <location>
        <begin position="21"/>
        <end position="1122"/>
    </location>
</feature>
<dbReference type="InterPro" id="IPR039426">
    <property type="entry name" value="TonB-dep_rcpt-like"/>
</dbReference>
<evidence type="ECO:0000256" key="3">
    <source>
        <dbReference type="ARBA" id="ARBA00022452"/>
    </source>
</evidence>
<dbReference type="Pfam" id="PF13715">
    <property type="entry name" value="CarbopepD_reg_2"/>
    <property type="match status" value="1"/>
</dbReference>
<keyword evidence="3 8" id="KW-1134">Transmembrane beta strand</keyword>
<keyword evidence="2 8" id="KW-0813">Transport</keyword>
<keyword evidence="13" id="KW-1185">Reference proteome</keyword>
<dbReference type="Gene3D" id="2.170.130.10">
    <property type="entry name" value="TonB-dependent receptor, plug domain"/>
    <property type="match status" value="1"/>
</dbReference>
<dbReference type="InterPro" id="IPR023996">
    <property type="entry name" value="TonB-dep_OMP_SusC/RagA"/>
</dbReference>
<evidence type="ECO:0000256" key="8">
    <source>
        <dbReference type="PROSITE-ProRule" id="PRU01360"/>
    </source>
</evidence>
<dbReference type="Pfam" id="PF07715">
    <property type="entry name" value="Plug"/>
    <property type="match status" value="1"/>
</dbReference>
<organism evidence="12 13">
    <name type="scientific">Sphingobacterium yanglingense</name>
    <dbReference type="NCBI Taxonomy" id="1437280"/>
    <lineage>
        <taxon>Bacteria</taxon>
        <taxon>Pseudomonadati</taxon>
        <taxon>Bacteroidota</taxon>
        <taxon>Sphingobacteriia</taxon>
        <taxon>Sphingobacteriales</taxon>
        <taxon>Sphingobacteriaceae</taxon>
        <taxon>Sphingobacterium</taxon>
    </lineage>
</organism>
<feature type="signal peptide" evidence="9">
    <location>
        <begin position="1"/>
        <end position="20"/>
    </location>
</feature>
<evidence type="ECO:0000256" key="1">
    <source>
        <dbReference type="ARBA" id="ARBA00004571"/>
    </source>
</evidence>
<evidence type="ECO:0000259" key="11">
    <source>
        <dbReference type="Pfam" id="PF07715"/>
    </source>
</evidence>
<dbReference type="InterPro" id="IPR008969">
    <property type="entry name" value="CarboxyPept-like_regulatory"/>
</dbReference>
<reference evidence="12 13" key="1">
    <citation type="submission" date="2019-03" db="EMBL/GenBank/DDBJ databases">
        <title>Genomic Encyclopedia of Archaeal and Bacterial Type Strains, Phase II (KMG-II): from individual species to whole genera.</title>
        <authorList>
            <person name="Goeker M."/>
        </authorList>
    </citation>
    <scope>NUCLEOTIDE SEQUENCE [LARGE SCALE GENOMIC DNA]</scope>
    <source>
        <strain evidence="12 13">DSM 28353</strain>
    </source>
</reference>
<dbReference type="EMBL" id="SNYV01000011">
    <property type="protein sequence ID" value="TDQ79340.1"/>
    <property type="molecule type" value="Genomic_DNA"/>
</dbReference>
<dbReference type="GO" id="GO:0015344">
    <property type="term" value="F:siderophore uptake transmembrane transporter activity"/>
    <property type="evidence" value="ECO:0007669"/>
    <property type="project" value="TreeGrafter"/>
</dbReference>
<name>A0A4R6WGP7_9SPHI</name>
<sequence length="1122" mass="125471">MKINKHFLYRSILATWILQAVPNCLNASTVPTIHSEITPLSQGKVSLKISNKSLREALRQIEQQTGYNFVFNAEQIDVNKSISIQKNGTLQEVIQSLAHATNYDFQLSGQHIIISTSKKVQQSSIQGYVKDNTNTPLAQVSITIAGQRGSYSTDEKGYFKFNLPNGADKLIFKHVGYSSVTIGELSTYRNSGSNLQVIMVAQNENLEEVVVTALGIKKDSKKLGYAVQELKSKDLTTIPINNFASQLSGKVAGLTVFNSPNLMQETKISLRGAQPLIVIDGIPVNSNTYDIDPDDIANITVLKGATGSSLYGSKGQNGVIQITTKKGENETAVEFSQKSIFRAGWIVFPETQNSYGNGEQGKYAYFDGMGNGTFDNDFVWGPKLDQKDPNTASGYWETPQWDSPLDAQGNRIPTPFVSRGRKNLENYLENGYTLSNNINISKATDRSNIRLGMGYDYTNGEVPSTQLKNYNASLHASSQITDKFKVNSSFQYNNQNSPNYPRTTYGNTHILYGMLIWAGKDVDMRDFKDYWLPGREGYEQKYFNYSWINNPYYMAYEQTQSLRRNKFFGVVSGEYKFNDNWEINLRQSAEIIGATTAMKYPFDFIGANAIKGNYELKNDNLYEYNTDLFVKYNKEFGKFAIDGFVGASINFRESNWQESKTQGLQVPNVYNLANSAGPVLAKNNLTQYARNSAFVSVDLSYDNNYFLTLSERIDQSSALPTDNNTYTYPSVSGSVILSNLLQLPSNHFLKARGSWAQVRADLAPYQYQTFYNPAITYNGLNSVSYSNILGNTMLTPQKTDGIEVGLNGSFFRNLLTFDATAYQYIDSESIFDQESSLASGFAKYKINGNRFKRQGLELTAGLNLPLSSRLQWNTVFNWGTNRTILDAVHGGKDNLSGIKVGERMDSYLTDNSMQKTADGQLIIGSNGLPVKDNTLKNLGHTGADWTLGWSNDFTFDKSWHLSFLWEARIGGIDQANLNRQMWYSGAHPESVGAEREAYNRGEKYIAEGVNATPDGYVPNTYGTTYKDFVEQYWYRLNGESNIHDLSFLKLREVAFGYTLTPQQLQKMGGFFKGGSFSLIGSNLFLISDFPFADPDIGNGGIVGNQLQFPSTRNIGFNVNLKF</sequence>
<dbReference type="RefSeq" id="WP_133583141.1">
    <property type="nucleotide sequence ID" value="NZ_SNYV01000011.1"/>
</dbReference>
<keyword evidence="7 8" id="KW-0998">Cell outer membrane</keyword>
<dbReference type="Pfam" id="PF07660">
    <property type="entry name" value="STN"/>
    <property type="match status" value="1"/>
</dbReference>
<dbReference type="InterPro" id="IPR037066">
    <property type="entry name" value="Plug_dom_sf"/>
</dbReference>
<keyword evidence="4 8" id="KW-0812">Transmembrane</keyword>
<dbReference type="InterPro" id="IPR036942">
    <property type="entry name" value="Beta-barrel_TonB_sf"/>
</dbReference>
<dbReference type="Gene3D" id="2.40.170.20">
    <property type="entry name" value="TonB-dependent receptor, beta-barrel domain"/>
    <property type="match status" value="1"/>
</dbReference>
<evidence type="ECO:0000259" key="10">
    <source>
        <dbReference type="Pfam" id="PF07660"/>
    </source>
</evidence>
<protein>
    <submittedName>
        <fullName evidence="12">TonB-linked SusC/RagA family outer membrane protein</fullName>
    </submittedName>
</protein>
<feature type="domain" description="TonB-dependent receptor plug" evidence="11">
    <location>
        <begin position="222"/>
        <end position="319"/>
    </location>
</feature>
<dbReference type="PROSITE" id="PS52016">
    <property type="entry name" value="TONB_DEPENDENT_REC_3"/>
    <property type="match status" value="1"/>
</dbReference>
<dbReference type="AlphaFoldDB" id="A0A4R6WGP7"/>
<evidence type="ECO:0000256" key="6">
    <source>
        <dbReference type="ARBA" id="ARBA00023136"/>
    </source>
</evidence>
<evidence type="ECO:0000256" key="9">
    <source>
        <dbReference type="SAM" id="SignalP"/>
    </source>
</evidence>
<comment type="caution">
    <text evidence="12">The sequence shown here is derived from an EMBL/GenBank/DDBJ whole genome shotgun (WGS) entry which is preliminary data.</text>
</comment>
<comment type="subcellular location">
    <subcellularLocation>
        <location evidence="1 8">Cell outer membrane</location>
        <topology evidence="1 8">Multi-pass membrane protein</topology>
    </subcellularLocation>
</comment>
<comment type="similarity">
    <text evidence="8">Belongs to the TonB-dependent receptor family.</text>
</comment>
<dbReference type="Proteomes" id="UP000295292">
    <property type="component" value="Unassembled WGS sequence"/>
</dbReference>
<feature type="domain" description="Secretin/TonB short N-terminal" evidence="10">
    <location>
        <begin position="67"/>
        <end position="116"/>
    </location>
</feature>
<keyword evidence="6 8" id="KW-0472">Membrane</keyword>
<dbReference type="Gene3D" id="3.55.50.30">
    <property type="match status" value="1"/>
</dbReference>
<evidence type="ECO:0000256" key="4">
    <source>
        <dbReference type="ARBA" id="ARBA00022692"/>
    </source>
</evidence>